<dbReference type="InterPro" id="IPR005135">
    <property type="entry name" value="Endo/exonuclease/phosphatase"/>
</dbReference>
<evidence type="ECO:0000313" key="2">
    <source>
        <dbReference type="EMBL" id="MFC5727604.1"/>
    </source>
</evidence>
<reference evidence="3" key="1">
    <citation type="journal article" date="2019" name="Int. J. Syst. Evol. Microbiol.">
        <title>The Global Catalogue of Microorganisms (GCM) 10K type strain sequencing project: providing services to taxonomists for standard genome sequencing and annotation.</title>
        <authorList>
            <consortium name="The Broad Institute Genomics Platform"/>
            <consortium name="The Broad Institute Genome Sequencing Center for Infectious Disease"/>
            <person name="Wu L."/>
            <person name="Ma J."/>
        </authorList>
    </citation>
    <scope>NUCLEOTIDE SEQUENCE [LARGE SCALE GENOMIC DNA]</scope>
    <source>
        <strain evidence="3">YIM 94188</strain>
    </source>
</reference>
<feature type="domain" description="Endonuclease/exonuclease/phosphatase" evidence="1">
    <location>
        <begin position="5"/>
        <end position="258"/>
    </location>
</feature>
<evidence type="ECO:0000313" key="3">
    <source>
        <dbReference type="Proteomes" id="UP001596072"/>
    </source>
</evidence>
<proteinExistence type="predicted"/>
<keyword evidence="2" id="KW-0540">Nuclease</keyword>
<dbReference type="SUPFAM" id="SSF56219">
    <property type="entry name" value="DNase I-like"/>
    <property type="match status" value="1"/>
</dbReference>
<dbReference type="Proteomes" id="UP001596072">
    <property type="component" value="Unassembled WGS sequence"/>
</dbReference>
<keyword evidence="3" id="KW-1185">Reference proteome</keyword>
<gene>
    <name evidence="2" type="ORF">ACFPQB_01650</name>
</gene>
<keyword evidence="2" id="KW-0255">Endonuclease</keyword>
<dbReference type="EMBL" id="JBHSNS010000001">
    <property type="protein sequence ID" value="MFC5727604.1"/>
    <property type="molecule type" value="Genomic_DNA"/>
</dbReference>
<evidence type="ECO:0000259" key="1">
    <source>
        <dbReference type="Pfam" id="PF03372"/>
    </source>
</evidence>
<organism evidence="2 3">
    <name type="scientific">Nocardioides vastitatis</name>
    <dbReference type="NCBI Taxonomy" id="2568655"/>
    <lineage>
        <taxon>Bacteria</taxon>
        <taxon>Bacillati</taxon>
        <taxon>Actinomycetota</taxon>
        <taxon>Actinomycetes</taxon>
        <taxon>Propionibacteriales</taxon>
        <taxon>Nocardioidaceae</taxon>
        <taxon>Nocardioides</taxon>
    </lineage>
</organism>
<dbReference type="GO" id="GO:0004519">
    <property type="term" value="F:endonuclease activity"/>
    <property type="evidence" value="ECO:0007669"/>
    <property type="project" value="UniProtKB-KW"/>
</dbReference>
<accession>A0ABW0Z9D3</accession>
<keyword evidence="2" id="KW-0378">Hydrolase</keyword>
<name>A0ABW0Z9D3_9ACTN</name>
<protein>
    <submittedName>
        <fullName evidence="2">Endonuclease/exonuclease/phosphatase family protein</fullName>
    </submittedName>
</protein>
<dbReference type="RefSeq" id="WP_136430944.1">
    <property type="nucleotide sequence ID" value="NZ_JBHSNS010000001.1"/>
</dbReference>
<comment type="caution">
    <text evidence="2">The sequence shown here is derived from an EMBL/GenBank/DDBJ whole genome shotgun (WGS) entry which is preliminary data.</text>
</comment>
<dbReference type="Pfam" id="PF03372">
    <property type="entry name" value="Exo_endo_phos"/>
    <property type="match status" value="1"/>
</dbReference>
<sequence>MRIVSLNAWGGAMHDELVAWLPLVDADVVCLQEVTRTHGLDGWTRFEDDARSLPQRADLMADVAAVLPQHTGWFTVSDTGPVTSDTGAAHRQHFGLAMFVREELAQVGLRAGYVHGEYADHGPRWPHSGRPRAAQVVRLFDHGTDRFVTVGHLHGLRDGAGKGDSPVRRAQAERLVALLAEVRQADDLVVVCGDLNVMPDSETFAVLAGAGVTDLVRDADTRTAHYAKAIRHASYLLVSDPSAVKSFEVVASPEVSDHRALLLEV</sequence>
<dbReference type="Gene3D" id="3.60.10.10">
    <property type="entry name" value="Endonuclease/exonuclease/phosphatase"/>
    <property type="match status" value="1"/>
</dbReference>
<dbReference type="InterPro" id="IPR036691">
    <property type="entry name" value="Endo/exonu/phosph_ase_sf"/>
</dbReference>